<dbReference type="InterPro" id="IPR025420">
    <property type="entry name" value="DUF4143"/>
</dbReference>
<sequence>MDEIQYVDGWNSLLKYYFDLYPQLKIVVSGSASLFIHTSAKESLAGRIQELVMRPMGYGEYLRINSKEDSEINFRHYLSWGEFPYLEKLPGWEEKSEYVNEFVFKKVVEHDLPKLKKVYGNELSNMLKLLITHSGQIIEIQNLAADLGIAQNTAREYLKLLEDTHLISQVFNLGLGFRTRSMKQRKVYGSSVNAQVLSSIGSIDSEIWSKDIGLIIETFVYNHLLRKSSGDIVFWRQRQVREVDFVLVSSGEKLPIEVKYQNQLKRKDLDNILYYCEKEKLKKAMVVTKFESGVKKIGGVKIDFRPANMLMD</sequence>
<comment type="caution">
    <text evidence="3">The sequence shown here is derived from an EMBL/GenBank/DDBJ whole genome shotgun (WGS) entry which is preliminary data.</text>
</comment>
<dbReference type="InterPro" id="IPR041682">
    <property type="entry name" value="AAA_14"/>
</dbReference>
<dbReference type="Pfam" id="PF13173">
    <property type="entry name" value="AAA_14"/>
    <property type="match status" value="1"/>
</dbReference>
<feature type="domain" description="AAA" evidence="1">
    <location>
        <begin position="1"/>
        <end position="62"/>
    </location>
</feature>
<evidence type="ECO:0000313" key="3">
    <source>
        <dbReference type="EMBL" id="KKR87443.1"/>
    </source>
</evidence>
<proteinExistence type="predicted"/>
<dbReference type="Proteomes" id="UP000033858">
    <property type="component" value="Unassembled WGS sequence"/>
</dbReference>
<protein>
    <recommendedName>
        <fullName evidence="5">ATPase</fullName>
    </recommendedName>
</protein>
<gene>
    <name evidence="3" type="ORF">UU32_C0005G0002</name>
</gene>
<accession>A0A0G0UEV2</accession>
<feature type="domain" description="DUF4143" evidence="2">
    <location>
        <begin position="109"/>
        <end position="260"/>
    </location>
</feature>
<dbReference type="InterPro" id="IPR011335">
    <property type="entry name" value="Restrct_endonuc-II-like"/>
</dbReference>
<dbReference type="AlphaFoldDB" id="A0A0G0UEV2"/>
<reference evidence="3 4" key="1">
    <citation type="journal article" date="2015" name="Nature">
        <title>rRNA introns, odd ribosomes, and small enigmatic genomes across a large radiation of phyla.</title>
        <authorList>
            <person name="Brown C.T."/>
            <person name="Hug L.A."/>
            <person name="Thomas B.C."/>
            <person name="Sharon I."/>
            <person name="Castelle C.J."/>
            <person name="Singh A."/>
            <person name="Wilkins M.J."/>
            <person name="Williams K.H."/>
            <person name="Banfield J.F."/>
        </authorList>
    </citation>
    <scope>NUCLEOTIDE SEQUENCE [LARGE SCALE GENOMIC DNA]</scope>
</reference>
<name>A0A0G0UEV2_9BACT</name>
<evidence type="ECO:0000313" key="4">
    <source>
        <dbReference type="Proteomes" id="UP000033858"/>
    </source>
</evidence>
<dbReference type="PANTHER" id="PTHR43566">
    <property type="entry name" value="CONSERVED PROTEIN"/>
    <property type="match status" value="1"/>
</dbReference>
<organism evidence="3 4">
    <name type="scientific">Candidatus Woesebacteria bacterium GW2011_GWB1_41_10</name>
    <dbReference type="NCBI Taxonomy" id="1618577"/>
    <lineage>
        <taxon>Bacteria</taxon>
        <taxon>Candidatus Woeseibacteriota</taxon>
    </lineage>
</organism>
<dbReference type="PANTHER" id="PTHR43566:SF1">
    <property type="entry name" value="AAA+ ATPASE DOMAIN-CONTAINING PROTEIN"/>
    <property type="match status" value="1"/>
</dbReference>
<dbReference type="EMBL" id="LCAE01000005">
    <property type="protein sequence ID" value="KKR87443.1"/>
    <property type="molecule type" value="Genomic_DNA"/>
</dbReference>
<evidence type="ECO:0000259" key="2">
    <source>
        <dbReference type="Pfam" id="PF13635"/>
    </source>
</evidence>
<evidence type="ECO:0000259" key="1">
    <source>
        <dbReference type="Pfam" id="PF13173"/>
    </source>
</evidence>
<evidence type="ECO:0008006" key="5">
    <source>
        <dbReference type="Google" id="ProtNLM"/>
    </source>
</evidence>
<dbReference type="Pfam" id="PF13635">
    <property type="entry name" value="DUF4143"/>
    <property type="match status" value="1"/>
</dbReference>
<dbReference type="SUPFAM" id="SSF52980">
    <property type="entry name" value="Restriction endonuclease-like"/>
    <property type="match status" value="1"/>
</dbReference>